<dbReference type="Gene3D" id="1.20.1730.10">
    <property type="entry name" value="Sodium/glucose cotransporter"/>
    <property type="match status" value="1"/>
</dbReference>
<dbReference type="GO" id="GO:0006814">
    <property type="term" value="P:sodium ion transport"/>
    <property type="evidence" value="ECO:0007669"/>
    <property type="project" value="UniProtKB-KW"/>
</dbReference>
<keyword evidence="3" id="KW-0813">Transport</keyword>
<dbReference type="InterPro" id="IPR038377">
    <property type="entry name" value="Na/Glc_symporter_sf"/>
</dbReference>
<keyword evidence="9 12" id="KW-0472">Membrane</keyword>
<evidence type="ECO:0000256" key="7">
    <source>
        <dbReference type="ARBA" id="ARBA00023053"/>
    </source>
</evidence>
<evidence type="ECO:0000256" key="12">
    <source>
        <dbReference type="SAM" id="Phobius"/>
    </source>
</evidence>
<dbReference type="PROSITE" id="PS50283">
    <property type="entry name" value="NA_SOLUT_SYMP_3"/>
    <property type="match status" value="1"/>
</dbReference>
<evidence type="ECO:0000256" key="6">
    <source>
        <dbReference type="ARBA" id="ARBA00022989"/>
    </source>
</evidence>
<keyword evidence="4" id="KW-1003">Cell membrane</keyword>
<evidence type="ECO:0000256" key="8">
    <source>
        <dbReference type="ARBA" id="ARBA00023065"/>
    </source>
</evidence>
<organism evidence="13 14">
    <name type="scientific">Mizuhopecten yessoensis</name>
    <name type="common">Japanese scallop</name>
    <name type="synonym">Patinopecten yessoensis</name>
    <dbReference type="NCBI Taxonomy" id="6573"/>
    <lineage>
        <taxon>Eukaryota</taxon>
        <taxon>Metazoa</taxon>
        <taxon>Spiralia</taxon>
        <taxon>Lophotrochozoa</taxon>
        <taxon>Mollusca</taxon>
        <taxon>Bivalvia</taxon>
        <taxon>Autobranchia</taxon>
        <taxon>Pteriomorphia</taxon>
        <taxon>Pectinida</taxon>
        <taxon>Pectinoidea</taxon>
        <taxon>Pectinidae</taxon>
        <taxon>Mizuhopecten</taxon>
    </lineage>
</organism>
<keyword evidence="8" id="KW-0406">Ion transport</keyword>
<reference evidence="13 14" key="1">
    <citation type="journal article" date="2017" name="Nat. Ecol. Evol.">
        <title>Scallop genome provides insights into evolution of bilaterian karyotype and development.</title>
        <authorList>
            <person name="Wang S."/>
            <person name="Zhang J."/>
            <person name="Jiao W."/>
            <person name="Li J."/>
            <person name="Xun X."/>
            <person name="Sun Y."/>
            <person name="Guo X."/>
            <person name="Huan P."/>
            <person name="Dong B."/>
            <person name="Zhang L."/>
            <person name="Hu X."/>
            <person name="Sun X."/>
            <person name="Wang J."/>
            <person name="Zhao C."/>
            <person name="Wang Y."/>
            <person name="Wang D."/>
            <person name="Huang X."/>
            <person name="Wang R."/>
            <person name="Lv J."/>
            <person name="Li Y."/>
            <person name="Zhang Z."/>
            <person name="Liu B."/>
            <person name="Lu W."/>
            <person name="Hui Y."/>
            <person name="Liang J."/>
            <person name="Zhou Z."/>
            <person name="Hou R."/>
            <person name="Li X."/>
            <person name="Liu Y."/>
            <person name="Li H."/>
            <person name="Ning X."/>
            <person name="Lin Y."/>
            <person name="Zhao L."/>
            <person name="Xing Q."/>
            <person name="Dou J."/>
            <person name="Li Y."/>
            <person name="Mao J."/>
            <person name="Guo H."/>
            <person name="Dou H."/>
            <person name="Li T."/>
            <person name="Mu C."/>
            <person name="Jiang W."/>
            <person name="Fu Q."/>
            <person name="Fu X."/>
            <person name="Miao Y."/>
            <person name="Liu J."/>
            <person name="Yu Q."/>
            <person name="Li R."/>
            <person name="Liao H."/>
            <person name="Li X."/>
            <person name="Kong Y."/>
            <person name="Jiang Z."/>
            <person name="Chourrout D."/>
            <person name="Li R."/>
            <person name="Bao Z."/>
        </authorList>
    </citation>
    <scope>NUCLEOTIDE SEQUENCE [LARGE SCALE GENOMIC DNA]</scope>
    <source>
        <strain evidence="13 14">PY_sf001</strain>
    </source>
</reference>
<keyword evidence="5 12" id="KW-0812">Transmembrane</keyword>
<dbReference type="AlphaFoldDB" id="A0A210PKT1"/>
<evidence type="ECO:0000256" key="9">
    <source>
        <dbReference type="ARBA" id="ARBA00023136"/>
    </source>
</evidence>
<evidence type="ECO:0000256" key="5">
    <source>
        <dbReference type="ARBA" id="ARBA00022692"/>
    </source>
</evidence>
<dbReference type="GO" id="GO:0015293">
    <property type="term" value="F:symporter activity"/>
    <property type="evidence" value="ECO:0007669"/>
    <property type="project" value="TreeGrafter"/>
</dbReference>
<comment type="subcellular location">
    <subcellularLocation>
        <location evidence="1">Cell membrane</location>
        <topology evidence="1">Multi-pass membrane protein</topology>
    </subcellularLocation>
</comment>
<evidence type="ECO:0000256" key="3">
    <source>
        <dbReference type="ARBA" id="ARBA00022448"/>
    </source>
</evidence>
<evidence type="ECO:0000256" key="10">
    <source>
        <dbReference type="ARBA" id="ARBA00023201"/>
    </source>
</evidence>
<evidence type="ECO:0000256" key="2">
    <source>
        <dbReference type="ARBA" id="ARBA00006434"/>
    </source>
</evidence>
<dbReference type="PANTHER" id="PTHR42985:SF40">
    <property type="entry name" value="LD47995P-RELATED"/>
    <property type="match status" value="1"/>
</dbReference>
<keyword evidence="10" id="KW-0739">Sodium transport</keyword>
<proteinExistence type="inferred from homology"/>
<keyword evidence="14" id="KW-1185">Reference proteome</keyword>
<keyword evidence="7" id="KW-0915">Sodium</keyword>
<comment type="similarity">
    <text evidence="2 11">Belongs to the sodium:solute symporter (SSF) (TC 2.A.21) family.</text>
</comment>
<dbReference type="Proteomes" id="UP000242188">
    <property type="component" value="Unassembled WGS sequence"/>
</dbReference>
<gene>
    <name evidence="13" type="ORF">KP79_PYT02368</name>
</gene>
<protein>
    <submittedName>
        <fullName evidence="13">Sodium/iodide cotransporter</fullName>
    </submittedName>
</protein>
<feature type="transmembrane region" description="Helical" evidence="12">
    <location>
        <begin position="27"/>
        <end position="49"/>
    </location>
</feature>
<evidence type="ECO:0000313" key="13">
    <source>
        <dbReference type="EMBL" id="OWF37036.1"/>
    </source>
</evidence>
<dbReference type="InterPro" id="IPR001734">
    <property type="entry name" value="Na/solute_symporter"/>
</dbReference>
<evidence type="ECO:0000313" key="14">
    <source>
        <dbReference type="Proteomes" id="UP000242188"/>
    </source>
</evidence>
<name>A0A210PKT1_MIZYE</name>
<evidence type="ECO:0000256" key="1">
    <source>
        <dbReference type="ARBA" id="ARBA00004651"/>
    </source>
</evidence>
<dbReference type="GO" id="GO:0005886">
    <property type="term" value="C:plasma membrane"/>
    <property type="evidence" value="ECO:0007669"/>
    <property type="project" value="UniProtKB-SubCell"/>
</dbReference>
<dbReference type="EMBL" id="NEDP02051416">
    <property type="protein sequence ID" value="OWF37036.1"/>
    <property type="molecule type" value="Genomic_DNA"/>
</dbReference>
<comment type="caution">
    <text evidence="13">The sequence shown here is derived from an EMBL/GenBank/DDBJ whole genome shotgun (WGS) entry which is preliminary data.</text>
</comment>
<sequence>MGIGVYYGYQTNKNPTLENYFFRNRRLLIVPVSMSLFVTFVSAISVMGVPAEVYVYGSGIVYSV</sequence>
<dbReference type="InterPro" id="IPR051163">
    <property type="entry name" value="Sodium:Solute_Symporter_SSF"/>
</dbReference>
<dbReference type="Pfam" id="PF00474">
    <property type="entry name" value="SSF"/>
    <property type="match status" value="1"/>
</dbReference>
<keyword evidence="6 12" id="KW-1133">Transmembrane helix</keyword>
<evidence type="ECO:0000256" key="4">
    <source>
        <dbReference type="ARBA" id="ARBA00022475"/>
    </source>
</evidence>
<dbReference type="PANTHER" id="PTHR42985">
    <property type="entry name" value="SODIUM-COUPLED MONOCARBOXYLATE TRANSPORTER"/>
    <property type="match status" value="1"/>
</dbReference>
<evidence type="ECO:0000256" key="11">
    <source>
        <dbReference type="RuleBase" id="RU362091"/>
    </source>
</evidence>
<accession>A0A210PKT1</accession>